<evidence type="ECO:0000313" key="3">
    <source>
        <dbReference type="Proteomes" id="UP001161406"/>
    </source>
</evidence>
<dbReference type="Proteomes" id="UP001161406">
    <property type="component" value="Unassembled WGS sequence"/>
</dbReference>
<reference evidence="2" key="1">
    <citation type="journal article" date="2014" name="Int. J. Syst. Evol. Microbiol.">
        <title>Complete genome of a new Firmicutes species belonging to the dominant human colonic microbiota ('Ruminococcus bicirculans') reveals two chromosomes and a selective capacity to utilize plant glucans.</title>
        <authorList>
            <consortium name="NISC Comparative Sequencing Program"/>
            <person name="Wegmann U."/>
            <person name="Louis P."/>
            <person name="Goesmann A."/>
            <person name="Henrissat B."/>
            <person name="Duncan S.H."/>
            <person name="Flint H.J."/>
        </authorList>
    </citation>
    <scope>NUCLEOTIDE SEQUENCE</scope>
    <source>
        <strain evidence="2">NBRC 103855</strain>
    </source>
</reference>
<feature type="transmembrane region" description="Helical" evidence="1">
    <location>
        <begin position="214"/>
        <end position="236"/>
    </location>
</feature>
<feature type="transmembrane region" description="Helical" evidence="1">
    <location>
        <begin position="122"/>
        <end position="141"/>
    </location>
</feature>
<proteinExistence type="predicted"/>
<dbReference type="InterPro" id="IPR009781">
    <property type="entry name" value="DUF1345"/>
</dbReference>
<organism evidence="2 3">
    <name type="scientific">Devosia yakushimensis</name>
    <dbReference type="NCBI Taxonomy" id="470028"/>
    <lineage>
        <taxon>Bacteria</taxon>
        <taxon>Pseudomonadati</taxon>
        <taxon>Pseudomonadota</taxon>
        <taxon>Alphaproteobacteria</taxon>
        <taxon>Hyphomicrobiales</taxon>
        <taxon>Devosiaceae</taxon>
        <taxon>Devosia</taxon>
    </lineage>
</organism>
<keyword evidence="1" id="KW-0812">Transmembrane</keyword>
<reference evidence="2" key="2">
    <citation type="submission" date="2023-01" db="EMBL/GenBank/DDBJ databases">
        <title>Draft genome sequence of Devosia yakushimensis strain NBRC 103855.</title>
        <authorList>
            <person name="Sun Q."/>
            <person name="Mori K."/>
        </authorList>
    </citation>
    <scope>NUCLEOTIDE SEQUENCE</scope>
    <source>
        <strain evidence="2">NBRC 103855</strain>
    </source>
</reference>
<gene>
    <name evidence="2" type="ORF">GCM10007913_11280</name>
</gene>
<comment type="caution">
    <text evidence="2">The sequence shown here is derived from an EMBL/GenBank/DDBJ whole genome shotgun (WGS) entry which is preliminary data.</text>
</comment>
<dbReference type="Pfam" id="PF07077">
    <property type="entry name" value="DUF1345"/>
    <property type="match status" value="1"/>
</dbReference>
<protein>
    <submittedName>
        <fullName evidence="2">Membrane protein</fullName>
    </submittedName>
</protein>
<dbReference type="RefSeq" id="WP_284388752.1">
    <property type="nucleotide sequence ID" value="NZ_BSNG01000001.1"/>
</dbReference>
<sequence>MATRRRARRKSGGKAHALGLWIASRHLPRHGTFFIALIVGVIVLLVSLWLAPAFAVVFGAIAMFVTYLSLVALMLPLLDSDFLRLRADEADTPTGLIFAVVIGVVAVCSATLFMALNGKDGPLVVEVSLSIISVLLSWFVVHTMASLHYAYEFYERQVEGDPNGVAGGLDFPEGDKPDGLAFLYFGYVIGTAFAVSDIRVTSSNMRRIVLIHSVFSYFFNTLIVAATVNVAVAVGAG</sequence>
<evidence type="ECO:0000313" key="2">
    <source>
        <dbReference type="EMBL" id="GLQ09196.1"/>
    </source>
</evidence>
<evidence type="ECO:0000256" key="1">
    <source>
        <dbReference type="SAM" id="Phobius"/>
    </source>
</evidence>
<feature type="transmembrane region" description="Helical" evidence="1">
    <location>
        <begin position="31"/>
        <end position="50"/>
    </location>
</feature>
<keyword evidence="3" id="KW-1185">Reference proteome</keyword>
<keyword evidence="1" id="KW-1133">Transmembrane helix</keyword>
<name>A0ABQ5UBI4_9HYPH</name>
<keyword evidence="1" id="KW-0472">Membrane</keyword>
<accession>A0ABQ5UBI4</accession>
<dbReference type="EMBL" id="BSNG01000001">
    <property type="protein sequence ID" value="GLQ09196.1"/>
    <property type="molecule type" value="Genomic_DNA"/>
</dbReference>
<feature type="transmembrane region" description="Helical" evidence="1">
    <location>
        <begin position="96"/>
        <end position="116"/>
    </location>
</feature>